<reference evidence="1 2" key="1">
    <citation type="submission" date="2018-11" db="EMBL/GenBank/DDBJ databases">
        <title>Complete genome sequence of Nocardioides baekrokdamisoli strain KCTC 39748.</title>
        <authorList>
            <person name="Kang S.W."/>
            <person name="Lee K.C."/>
            <person name="Kim K.K."/>
            <person name="Kim J.S."/>
            <person name="Kim D.S."/>
            <person name="Ko S.H."/>
            <person name="Yang S.H."/>
            <person name="Shin Y.K."/>
            <person name="Lee J.S."/>
        </authorList>
    </citation>
    <scope>NUCLEOTIDE SEQUENCE [LARGE SCALE GENOMIC DNA]</scope>
    <source>
        <strain evidence="1 2">KCTC 39748</strain>
    </source>
</reference>
<dbReference type="EMBL" id="AP019307">
    <property type="protein sequence ID" value="BBH17642.1"/>
    <property type="molecule type" value="Genomic_DNA"/>
</dbReference>
<proteinExistence type="predicted"/>
<organism evidence="1 2">
    <name type="scientific">Nocardioides baekrokdamisoli</name>
    <dbReference type="NCBI Taxonomy" id="1804624"/>
    <lineage>
        <taxon>Bacteria</taxon>
        <taxon>Bacillati</taxon>
        <taxon>Actinomycetota</taxon>
        <taxon>Actinomycetes</taxon>
        <taxon>Propionibacteriales</taxon>
        <taxon>Nocardioidaceae</taxon>
        <taxon>Nocardioides</taxon>
    </lineage>
</organism>
<name>A0A3G9IHG4_9ACTN</name>
<dbReference type="Proteomes" id="UP000271573">
    <property type="component" value="Chromosome"/>
</dbReference>
<dbReference type="AlphaFoldDB" id="A0A3G9IHG4"/>
<sequence length="121" mass="12957">MSIWVEICEEIGVRDLSLGPGSQVTRGRFWIAAGAYTVPFWLTHAGPSHLYWYGPFGGFHGPPARGLAGAGGVDAELGAEGSPIRRLTTAAAIVILRMDSTMAGVVLEVEDRMARDLTRTD</sequence>
<accession>A0A3G9IHG4</accession>
<evidence type="ECO:0000313" key="2">
    <source>
        <dbReference type="Proteomes" id="UP000271573"/>
    </source>
</evidence>
<gene>
    <name evidence="1" type="ORF">Back2_19290</name>
</gene>
<dbReference type="KEGG" id="nbe:Back2_19290"/>
<evidence type="ECO:0000313" key="1">
    <source>
        <dbReference type="EMBL" id="BBH17642.1"/>
    </source>
</evidence>
<protein>
    <submittedName>
        <fullName evidence="1">Uncharacterized protein</fullName>
    </submittedName>
</protein>
<keyword evidence="2" id="KW-1185">Reference proteome</keyword>